<dbReference type="EnsemblPlants" id="OMERI05G06670.1">
    <property type="protein sequence ID" value="OMERI05G06670.1"/>
    <property type="gene ID" value="OMERI05G06670"/>
</dbReference>
<accession>A0A0E0DNF4</accession>
<reference evidence="2" key="2">
    <citation type="submission" date="2018-05" db="EMBL/GenBank/DDBJ databases">
        <title>OmerRS3 (Oryza meridionalis Reference Sequence Version 3).</title>
        <authorList>
            <person name="Zhang J."/>
            <person name="Kudrna D."/>
            <person name="Lee S."/>
            <person name="Talag J."/>
            <person name="Welchert J."/>
            <person name="Wing R.A."/>
        </authorList>
    </citation>
    <scope>NUCLEOTIDE SEQUENCE [LARGE SCALE GENOMIC DNA]</scope>
    <source>
        <strain evidence="2">cv. OR44</strain>
    </source>
</reference>
<name>A0A0E0DNF4_9ORYZ</name>
<organism evidence="2">
    <name type="scientific">Oryza meridionalis</name>
    <dbReference type="NCBI Taxonomy" id="40149"/>
    <lineage>
        <taxon>Eukaryota</taxon>
        <taxon>Viridiplantae</taxon>
        <taxon>Streptophyta</taxon>
        <taxon>Embryophyta</taxon>
        <taxon>Tracheophyta</taxon>
        <taxon>Spermatophyta</taxon>
        <taxon>Magnoliopsida</taxon>
        <taxon>Liliopsida</taxon>
        <taxon>Poales</taxon>
        <taxon>Poaceae</taxon>
        <taxon>BOP clade</taxon>
        <taxon>Oryzoideae</taxon>
        <taxon>Oryzeae</taxon>
        <taxon>Oryzinae</taxon>
        <taxon>Oryza</taxon>
    </lineage>
</organism>
<evidence type="ECO:0000256" key="1">
    <source>
        <dbReference type="SAM" id="MobiDB-lite"/>
    </source>
</evidence>
<proteinExistence type="predicted"/>
<sequence>MAVLLAAVGRFPRCRSAPSPFLDLLPFSAGIFYVGLRRQPRGELKPSTRRRPIPGSPSAKAGKEAGGWRDGGGLVQFLGWWQLYAASCGGRPVEGRRRSAVEVSY</sequence>
<feature type="region of interest" description="Disordered" evidence="1">
    <location>
        <begin position="42"/>
        <end position="67"/>
    </location>
</feature>
<dbReference type="HOGENOM" id="CLU_2240902_0_0_1"/>
<keyword evidence="3" id="KW-1185">Reference proteome</keyword>
<reference evidence="2" key="1">
    <citation type="submission" date="2015-04" db="UniProtKB">
        <authorList>
            <consortium name="EnsemblPlants"/>
        </authorList>
    </citation>
    <scope>IDENTIFICATION</scope>
</reference>
<evidence type="ECO:0000313" key="2">
    <source>
        <dbReference type="EnsemblPlants" id="OMERI05G06670.1"/>
    </source>
</evidence>
<dbReference type="Gramene" id="OMERI05G06670.1">
    <property type="protein sequence ID" value="OMERI05G06670.1"/>
    <property type="gene ID" value="OMERI05G06670"/>
</dbReference>
<dbReference type="Proteomes" id="UP000008021">
    <property type="component" value="Chromosome 5"/>
</dbReference>
<protein>
    <submittedName>
        <fullName evidence="2">Uncharacterized protein</fullName>
    </submittedName>
</protein>
<evidence type="ECO:0000313" key="3">
    <source>
        <dbReference type="Proteomes" id="UP000008021"/>
    </source>
</evidence>
<dbReference type="AlphaFoldDB" id="A0A0E0DNF4"/>